<gene>
    <name evidence="9" type="ORF">SAMN05444266_103355</name>
</gene>
<evidence type="ECO:0000256" key="8">
    <source>
        <dbReference type="SAM" id="SignalP"/>
    </source>
</evidence>
<protein>
    <submittedName>
        <fullName evidence="9">Outer membrane protein TolC</fullName>
    </submittedName>
</protein>
<evidence type="ECO:0000256" key="3">
    <source>
        <dbReference type="ARBA" id="ARBA00022448"/>
    </source>
</evidence>
<dbReference type="Proteomes" id="UP000184420">
    <property type="component" value="Unassembled WGS sequence"/>
</dbReference>
<dbReference type="GO" id="GO:1990281">
    <property type="term" value="C:efflux pump complex"/>
    <property type="evidence" value="ECO:0007669"/>
    <property type="project" value="TreeGrafter"/>
</dbReference>
<dbReference type="RefSeq" id="WP_073080141.1">
    <property type="nucleotide sequence ID" value="NZ_FRBL01000003.1"/>
</dbReference>
<sequence length="425" mass="48456">MTHKLTALKLVLLLTFPAVMAAAQEPVLTLEQCHTLAEQHYPLIKRYDLINASRNYSLANAGKIYLPQLNISGSATYQSDVVSFPQLPPAVGITFPTLSKDQYKVAAEVQQTIFDANNSHYQKEVIKASSDVEKQSVTVNLYAIRERVDQLYFSILLMDEQLKQNNLRLSDLDNAIEKVSAAYRNGTAYRSNVDELKAERSSAKSQEITFKSNRSAYTQMLGAFIGRQLPDTVPLQMPEEQPVAGNINRPELAWYQYRRKAAEVQEQQLKSEYLPRFNAFFQGAYGRPTLNFLENDFGAWYITGLRLNWNFGSLYSLKNNRRIIENNRKSISVEEETFLFNTNMNLTQQRTEVKKFHEMIAEDEAAIGFRASVKQSAKAQLENGVITVHDYIGQLNAENQARQLLILHKLQLLQATYQYKFIAGN</sequence>
<evidence type="ECO:0000313" key="10">
    <source>
        <dbReference type="Proteomes" id="UP000184420"/>
    </source>
</evidence>
<dbReference type="PANTHER" id="PTHR30026:SF20">
    <property type="entry name" value="OUTER MEMBRANE PROTEIN TOLC"/>
    <property type="match status" value="1"/>
</dbReference>
<evidence type="ECO:0000313" key="9">
    <source>
        <dbReference type="EMBL" id="SHL44321.1"/>
    </source>
</evidence>
<evidence type="ECO:0000256" key="5">
    <source>
        <dbReference type="ARBA" id="ARBA00022692"/>
    </source>
</evidence>
<evidence type="ECO:0000256" key="6">
    <source>
        <dbReference type="ARBA" id="ARBA00023136"/>
    </source>
</evidence>
<dbReference type="PANTHER" id="PTHR30026">
    <property type="entry name" value="OUTER MEMBRANE PROTEIN TOLC"/>
    <property type="match status" value="1"/>
</dbReference>
<comment type="similarity">
    <text evidence="2">Belongs to the outer membrane factor (OMF) (TC 1.B.17) family.</text>
</comment>
<dbReference type="InterPro" id="IPR051906">
    <property type="entry name" value="TolC-like"/>
</dbReference>
<dbReference type="GO" id="GO:0015288">
    <property type="term" value="F:porin activity"/>
    <property type="evidence" value="ECO:0007669"/>
    <property type="project" value="TreeGrafter"/>
</dbReference>
<evidence type="ECO:0000256" key="7">
    <source>
        <dbReference type="ARBA" id="ARBA00023237"/>
    </source>
</evidence>
<dbReference type="EMBL" id="FRBL01000003">
    <property type="protein sequence ID" value="SHL44321.1"/>
    <property type="molecule type" value="Genomic_DNA"/>
</dbReference>
<dbReference type="AlphaFoldDB" id="A0A1M7ANK4"/>
<organism evidence="9 10">
    <name type="scientific">Chitinophaga jiangningensis</name>
    <dbReference type="NCBI Taxonomy" id="1419482"/>
    <lineage>
        <taxon>Bacteria</taxon>
        <taxon>Pseudomonadati</taxon>
        <taxon>Bacteroidota</taxon>
        <taxon>Chitinophagia</taxon>
        <taxon>Chitinophagales</taxon>
        <taxon>Chitinophagaceae</taxon>
        <taxon>Chitinophaga</taxon>
    </lineage>
</organism>
<keyword evidence="7" id="KW-0998">Cell outer membrane</keyword>
<name>A0A1M7ANK4_9BACT</name>
<evidence type="ECO:0000256" key="4">
    <source>
        <dbReference type="ARBA" id="ARBA00022452"/>
    </source>
</evidence>
<keyword evidence="5" id="KW-0812">Transmembrane</keyword>
<dbReference type="STRING" id="1419482.SAMN05444266_103355"/>
<dbReference type="Gene3D" id="1.20.1600.10">
    <property type="entry name" value="Outer membrane efflux proteins (OEP)"/>
    <property type="match status" value="1"/>
</dbReference>
<feature type="chain" id="PRO_5013110781" evidence="8">
    <location>
        <begin position="22"/>
        <end position="425"/>
    </location>
</feature>
<keyword evidence="8" id="KW-0732">Signal</keyword>
<evidence type="ECO:0000256" key="1">
    <source>
        <dbReference type="ARBA" id="ARBA00004442"/>
    </source>
</evidence>
<keyword evidence="4" id="KW-1134">Transmembrane beta strand</keyword>
<dbReference type="Pfam" id="PF02321">
    <property type="entry name" value="OEP"/>
    <property type="match status" value="1"/>
</dbReference>
<dbReference type="SUPFAM" id="SSF56954">
    <property type="entry name" value="Outer membrane efflux proteins (OEP)"/>
    <property type="match status" value="1"/>
</dbReference>
<accession>A0A1M7ANK4</accession>
<evidence type="ECO:0000256" key="2">
    <source>
        <dbReference type="ARBA" id="ARBA00007613"/>
    </source>
</evidence>
<keyword evidence="10" id="KW-1185">Reference proteome</keyword>
<dbReference type="InterPro" id="IPR003423">
    <property type="entry name" value="OMP_efflux"/>
</dbReference>
<keyword evidence="3" id="KW-0813">Transport</keyword>
<reference evidence="9 10" key="1">
    <citation type="submission" date="2016-11" db="EMBL/GenBank/DDBJ databases">
        <authorList>
            <person name="Jaros S."/>
            <person name="Januszkiewicz K."/>
            <person name="Wedrychowicz H."/>
        </authorList>
    </citation>
    <scope>NUCLEOTIDE SEQUENCE [LARGE SCALE GENOMIC DNA]</scope>
    <source>
        <strain evidence="9 10">DSM 27406</strain>
    </source>
</reference>
<dbReference type="GO" id="GO:0009279">
    <property type="term" value="C:cell outer membrane"/>
    <property type="evidence" value="ECO:0007669"/>
    <property type="project" value="UniProtKB-SubCell"/>
</dbReference>
<dbReference type="GO" id="GO:0015562">
    <property type="term" value="F:efflux transmembrane transporter activity"/>
    <property type="evidence" value="ECO:0007669"/>
    <property type="project" value="InterPro"/>
</dbReference>
<keyword evidence="6" id="KW-0472">Membrane</keyword>
<comment type="subcellular location">
    <subcellularLocation>
        <location evidence="1">Cell outer membrane</location>
    </subcellularLocation>
</comment>
<proteinExistence type="inferred from homology"/>
<feature type="signal peptide" evidence="8">
    <location>
        <begin position="1"/>
        <end position="21"/>
    </location>
</feature>